<evidence type="ECO:0000313" key="2">
    <source>
        <dbReference type="Proteomes" id="UP000001593"/>
    </source>
</evidence>
<protein>
    <submittedName>
        <fullName evidence="1">Uncharacterized protein</fullName>
    </submittedName>
</protein>
<dbReference type="EMBL" id="DS469562">
    <property type="protein sequence ID" value="EDO42627.1"/>
    <property type="molecule type" value="Genomic_DNA"/>
</dbReference>
<keyword evidence="2" id="KW-1185">Reference proteome</keyword>
<organism evidence="1 2">
    <name type="scientific">Nematostella vectensis</name>
    <name type="common">Starlet sea anemone</name>
    <dbReference type="NCBI Taxonomy" id="45351"/>
    <lineage>
        <taxon>Eukaryota</taxon>
        <taxon>Metazoa</taxon>
        <taxon>Cnidaria</taxon>
        <taxon>Anthozoa</taxon>
        <taxon>Hexacorallia</taxon>
        <taxon>Actiniaria</taxon>
        <taxon>Edwardsiidae</taxon>
        <taxon>Nematostella</taxon>
    </lineage>
</organism>
<sequence>MCKLKYKATWMLDYFCCDTIVCLEPLPFDLVKRESDCEHLKTKIVFNEWNARINEHAAIPVYGISSLKHWMMDNIKPEAVRKSTEKATAAANATFQLPDAQIKIMHITADSKDQVLRKYRDDIKKIADKAADDYIKKALEEHKAKK</sequence>
<accession>A7S0Z5</accession>
<dbReference type="AlphaFoldDB" id="A7S0Z5"/>
<proteinExistence type="predicted"/>
<evidence type="ECO:0000313" key="1">
    <source>
        <dbReference type="EMBL" id="EDO42627.1"/>
    </source>
</evidence>
<gene>
    <name evidence="1" type="ORF">NEMVEDRAFT_v1g242083</name>
</gene>
<dbReference type="HOGENOM" id="CLU_1779628_0_0_1"/>
<reference evidence="1 2" key="1">
    <citation type="journal article" date="2007" name="Science">
        <title>Sea anemone genome reveals ancestral eumetazoan gene repertoire and genomic organization.</title>
        <authorList>
            <person name="Putnam N.H."/>
            <person name="Srivastava M."/>
            <person name="Hellsten U."/>
            <person name="Dirks B."/>
            <person name="Chapman J."/>
            <person name="Salamov A."/>
            <person name="Terry A."/>
            <person name="Shapiro H."/>
            <person name="Lindquist E."/>
            <person name="Kapitonov V.V."/>
            <person name="Jurka J."/>
            <person name="Genikhovich G."/>
            <person name="Grigoriev I.V."/>
            <person name="Lucas S.M."/>
            <person name="Steele R.E."/>
            <person name="Finnerty J.R."/>
            <person name="Technau U."/>
            <person name="Martindale M.Q."/>
            <person name="Rokhsar D.S."/>
        </authorList>
    </citation>
    <scope>NUCLEOTIDE SEQUENCE [LARGE SCALE GENOMIC DNA]</scope>
    <source>
        <strain evidence="2">CH2 X CH6</strain>
    </source>
</reference>
<dbReference type="Proteomes" id="UP000001593">
    <property type="component" value="Unassembled WGS sequence"/>
</dbReference>
<name>A7S0Z5_NEMVE</name>
<dbReference type="InParanoid" id="A7S0Z5"/>